<evidence type="ECO:0000313" key="4">
    <source>
        <dbReference type="EMBL" id="AOY81682.1"/>
    </source>
</evidence>
<feature type="transmembrane region" description="Helical" evidence="2">
    <location>
        <begin position="380"/>
        <end position="398"/>
    </location>
</feature>
<sequence length="633" mass="71374">MRLFTEEEIQTWRVGFMPGLVVIGLVILFRITGVLQSLEWIALDSFLRWRPEESIDKRILIVGINEQDIQRIGTYPIPDRDLASLLRKLTTYNPRAIGIDIVRDLPVEPGYTDLLPAFQAIKTLIGIEKVLPDQYGNTINPPPTLPPKQVGFADAILDADGHIRRSLLGSSNREGEYKFSLAILLAKAYLSKEGISLTNGTYDPIAMQFGTTEFTRFRPNSGGYVRADAGGNQILINFRSARQPFRIVSLKDIQTGNIDPSWIRDRIVLIGITSHSAKDIVNVSAIPSSTPGLMFGVEVHAHTVSQIISAVLNGRPLLRVWSDSWEYIWIMLWGFLGISLAKLTKTPLQNLLSVSVAGISLVGLSYLLLIWGWWIPVVPAWFVLTVNGVSINAFYLYHQTLKSRINERQYMIDYTFDIIHNGPLQTLARILSCTQDQDLSHDQLRSQLEQLNQELRAVYESVRRETLTQDSSIHIGIDLDLDLQQPTHEILYEVYSNTLALNFPCFETIQVKIIKFDPIDSPPLSIEQKRGLCRFMEEALCNVGKYAKEVTRLKVTCTQTEGMNIIRIQDNGLGISSSSHPNKYKRSGGRGTKQARALARQLGGRFKRSFLSPKGTVCELTWSVTKGRFWFLN</sequence>
<dbReference type="InterPro" id="IPR007890">
    <property type="entry name" value="CHASE2"/>
</dbReference>
<dbReference type="SUPFAM" id="SSF55874">
    <property type="entry name" value="ATPase domain of HSP90 chaperone/DNA topoisomerase II/histidine kinase"/>
    <property type="match status" value="1"/>
</dbReference>
<evidence type="ECO:0000256" key="2">
    <source>
        <dbReference type="SAM" id="Phobius"/>
    </source>
</evidence>
<dbReference type="Proteomes" id="UP000176944">
    <property type="component" value="Chromosome"/>
</dbReference>
<dbReference type="Pfam" id="PF02518">
    <property type="entry name" value="HATPase_c"/>
    <property type="match status" value="1"/>
</dbReference>
<dbReference type="InterPro" id="IPR003594">
    <property type="entry name" value="HATPase_dom"/>
</dbReference>
<evidence type="ECO:0000259" key="3">
    <source>
        <dbReference type="SMART" id="SM01080"/>
    </source>
</evidence>
<proteinExistence type="predicted"/>
<feature type="transmembrane region" description="Helical" evidence="2">
    <location>
        <begin position="327"/>
        <end position="344"/>
    </location>
</feature>
<keyword evidence="2" id="KW-0812">Transmembrane</keyword>
<feature type="domain" description="CHASE2" evidence="3">
    <location>
        <begin position="35"/>
        <end position="340"/>
    </location>
</feature>
<dbReference type="EMBL" id="CP017708">
    <property type="protein sequence ID" value="AOY81682.1"/>
    <property type="molecule type" value="Genomic_DNA"/>
</dbReference>
<reference evidence="5" key="1">
    <citation type="submission" date="2016-10" db="EMBL/GenBank/DDBJ databases">
        <title>Comparative genomics uncovers the prolific and rare metabolic potential of the cyanobacterial genus Moorea.</title>
        <authorList>
            <person name="Leao T."/>
            <person name="Castelao G."/>
            <person name="Korobeynikov A."/>
            <person name="Monroe E.A."/>
            <person name="Podell S."/>
            <person name="Glukhov E."/>
            <person name="Allen E."/>
            <person name="Gerwick W.H."/>
            <person name="Gerwick L."/>
        </authorList>
    </citation>
    <scope>NUCLEOTIDE SEQUENCE [LARGE SCALE GENOMIC DNA]</scope>
    <source>
        <strain evidence="5">JHB</strain>
    </source>
</reference>
<feature type="transmembrane region" description="Helical" evidence="2">
    <location>
        <begin position="351"/>
        <end position="374"/>
    </location>
</feature>
<dbReference type="InterPro" id="IPR036890">
    <property type="entry name" value="HATPase_C_sf"/>
</dbReference>
<keyword evidence="2" id="KW-0472">Membrane</keyword>
<gene>
    <name evidence="4" type="ORF">BJP36_18965</name>
</gene>
<dbReference type="SMART" id="SM01080">
    <property type="entry name" value="CHASE2"/>
    <property type="match status" value="1"/>
</dbReference>
<evidence type="ECO:0000313" key="5">
    <source>
        <dbReference type="Proteomes" id="UP000176944"/>
    </source>
</evidence>
<evidence type="ECO:0000256" key="1">
    <source>
        <dbReference type="SAM" id="Coils"/>
    </source>
</evidence>
<protein>
    <submittedName>
        <fullName evidence="4">CHASE2 domain-containing protein</fullName>
    </submittedName>
</protein>
<dbReference type="AlphaFoldDB" id="A0A1D9G228"/>
<keyword evidence="1" id="KW-0175">Coiled coil</keyword>
<keyword evidence="2" id="KW-1133">Transmembrane helix</keyword>
<dbReference type="Gene3D" id="3.30.565.10">
    <property type="entry name" value="Histidine kinase-like ATPase, C-terminal domain"/>
    <property type="match status" value="1"/>
</dbReference>
<dbReference type="Pfam" id="PF05226">
    <property type="entry name" value="CHASE2"/>
    <property type="match status" value="1"/>
</dbReference>
<feature type="transmembrane region" description="Helical" evidence="2">
    <location>
        <begin position="12"/>
        <end position="31"/>
    </location>
</feature>
<name>A0A1D9G228_MOOP1</name>
<organism evidence="4 5">
    <name type="scientific">Moorena producens (strain JHB)</name>
    <dbReference type="NCBI Taxonomy" id="1454205"/>
    <lineage>
        <taxon>Bacteria</taxon>
        <taxon>Bacillati</taxon>
        <taxon>Cyanobacteriota</taxon>
        <taxon>Cyanophyceae</taxon>
        <taxon>Coleofasciculales</taxon>
        <taxon>Coleofasciculaceae</taxon>
        <taxon>Moorena</taxon>
    </lineage>
</organism>
<accession>A0A1D9G228</accession>
<feature type="coiled-coil region" evidence="1">
    <location>
        <begin position="434"/>
        <end position="465"/>
    </location>
</feature>